<accession>A0A381RZ53</accession>
<name>A0A381RZ53_9ZZZZ</name>
<dbReference type="SUPFAM" id="SSF51735">
    <property type="entry name" value="NAD(P)-binding Rossmann-fold domains"/>
    <property type="match status" value="1"/>
</dbReference>
<dbReference type="Gene3D" id="3.40.50.720">
    <property type="entry name" value="NAD(P)-binding Rossmann-like Domain"/>
    <property type="match status" value="1"/>
</dbReference>
<evidence type="ECO:0000259" key="1">
    <source>
        <dbReference type="SMART" id="SM00881"/>
    </source>
</evidence>
<dbReference type="PANTHER" id="PTHR33303">
    <property type="entry name" value="CYTOPLASMIC PROTEIN-RELATED"/>
    <property type="match status" value="1"/>
</dbReference>
<proteinExistence type="predicted"/>
<dbReference type="PANTHER" id="PTHR33303:SF2">
    <property type="entry name" value="COA-BINDING DOMAIN-CONTAINING PROTEIN"/>
    <property type="match status" value="1"/>
</dbReference>
<sequence>MAHSTADDKLIKQTLTSAKTIAMVGVSSAKKEETSTKIRRRPSIIVMKYLQEFGYRTIPVNPFSKGKKIHGETIVAKLEDITIPIDIVNVFRPSKEAPVIAKQTIKVGAKALWLQFGIQNLEAQEIAHSANITCIANRCIKQEYQRLFLKMNPVFPVLLSN</sequence>
<dbReference type="InterPro" id="IPR036291">
    <property type="entry name" value="NAD(P)-bd_dom_sf"/>
</dbReference>
<dbReference type="SMART" id="SM00881">
    <property type="entry name" value="CoA_binding"/>
    <property type="match status" value="1"/>
</dbReference>
<dbReference type="Pfam" id="PF13380">
    <property type="entry name" value="CoA_binding_2"/>
    <property type="match status" value="1"/>
</dbReference>
<dbReference type="InterPro" id="IPR003781">
    <property type="entry name" value="CoA-bd"/>
</dbReference>
<dbReference type="EMBL" id="UINC01002406">
    <property type="protein sequence ID" value="SUZ96338.1"/>
    <property type="molecule type" value="Genomic_DNA"/>
</dbReference>
<gene>
    <name evidence="2" type="ORF">METZ01_LOCUS49192</name>
</gene>
<reference evidence="2" key="1">
    <citation type="submission" date="2018-05" db="EMBL/GenBank/DDBJ databases">
        <authorList>
            <person name="Lanie J.A."/>
            <person name="Ng W.-L."/>
            <person name="Kazmierczak K.M."/>
            <person name="Andrzejewski T.M."/>
            <person name="Davidsen T.M."/>
            <person name="Wayne K.J."/>
            <person name="Tettelin H."/>
            <person name="Glass J.I."/>
            <person name="Rusch D."/>
            <person name="Podicherti R."/>
            <person name="Tsui H.-C.T."/>
            <person name="Winkler M.E."/>
        </authorList>
    </citation>
    <scope>NUCLEOTIDE SEQUENCE</scope>
</reference>
<organism evidence="2">
    <name type="scientific">marine metagenome</name>
    <dbReference type="NCBI Taxonomy" id="408172"/>
    <lineage>
        <taxon>unclassified sequences</taxon>
        <taxon>metagenomes</taxon>
        <taxon>ecological metagenomes</taxon>
    </lineage>
</organism>
<evidence type="ECO:0000313" key="2">
    <source>
        <dbReference type="EMBL" id="SUZ96338.1"/>
    </source>
</evidence>
<dbReference type="AlphaFoldDB" id="A0A381RZ53"/>
<feature type="domain" description="CoA-binding" evidence="1">
    <location>
        <begin position="15"/>
        <end position="118"/>
    </location>
</feature>
<protein>
    <recommendedName>
        <fullName evidence="1">CoA-binding domain-containing protein</fullName>
    </recommendedName>
</protein>